<dbReference type="Pfam" id="PF14178">
    <property type="entry name" value="YppF"/>
    <property type="match status" value="1"/>
</dbReference>
<gene>
    <name evidence="1" type="primary">yppF</name>
    <name evidence="1" type="ORF">QNI29_04835</name>
</gene>
<reference evidence="1 2" key="1">
    <citation type="submission" date="2023-05" db="EMBL/GenBank/DDBJ databases">
        <title>Comparative genomics reveals the evidence of polycyclic aromatic hydrocarbons degradation in moderately halophilic genus Pontibacillus.</title>
        <authorList>
            <person name="Yang H."/>
            <person name="Qian Z."/>
        </authorList>
    </citation>
    <scope>NUCLEOTIDE SEQUENCE [LARGE SCALE GENOMIC DNA]</scope>
    <source>
        <strain evidence="2">HN14</strain>
    </source>
</reference>
<sequence>MHLEELLQSYVKEFNQQPDSPNELLDYCQRLYVNGDLDCHTYRQLFQHLHEEGATSSHNEVETV</sequence>
<dbReference type="Proteomes" id="UP001236652">
    <property type="component" value="Chromosome"/>
</dbReference>
<dbReference type="EMBL" id="CP126446">
    <property type="protein sequence ID" value="WIF98984.1"/>
    <property type="molecule type" value="Genomic_DNA"/>
</dbReference>
<keyword evidence="2" id="KW-1185">Reference proteome</keyword>
<protein>
    <submittedName>
        <fullName evidence="1">YppF family protein</fullName>
    </submittedName>
</protein>
<proteinExistence type="predicted"/>
<dbReference type="RefSeq" id="WP_231418745.1">
    <property type="nucleotide sequence ID" value="NZ_CP126446.1"/>
</dbReference>
<organism evidence="1 2">
    <name type="scientific">Pontibacillus chungwhensis</name>
    <dbReference type="NCBI Taxonomy" id="265426"/>
    <lineage>
        <taxon>Bacteria</taxon>
        <taxon>Bacillati</taxon>
        <taxon>Bacillota</taxon>
        <taxon>Bacilli</taxon>
        <taxon>Bacillales</taxon>
        <taxon>Bacillaceae</taxon>
        <taxon>Pontibacillus</taxon>
    </lineage>
</organism>
<evidence type="ECO:0000313" key="1">
    <source>
        <dbReference type="EMBL" id="WIF98984.1"/>
    </source>
</evidence>
<accession>A0ABY8V2G4</accession>
<name>A0ABY8V2G4_9BACI</name>
<evidence type="ECO:0000313" key="2">
    <source>
        <dbReference type="Proteomes" id="UP001236652"/>
    </source>
</evidence>
<dbReference type="InterPro" id="IPR025553">
    <property type="entry name" value="YppF"/>
</dbReference>